<dbReference type="Pfam" id="PF00512">
    <property type="entry name" value="HisKA"/>
    <property type="match status" value="1"/>
</dbReference>
<dbReference type="Gene3D" id="3.40.50.2300">
    <property type="match status" value="1"/>
</dbReference>
<dbReference type="InterPro" id="IPR029016">
    <property type="entry name" value="GAF-like_dom_sf"/>
</dbReference>
<evidence type="ECO:0000259" key="8">
    <source>
        <dbReference type="PROSITE" id="PS50109"/>
    </source>
</evidence>
<keyword evidence="5" id="KW-0418">Kinase</keyword>
<dbReference type="Gene3D" id="3.30.565.10">
    <property type="entry name" value="Histidine kinase-like ATPase, C-terminal domain"/>
    <property type="match status" value="1"/>
</dbReference>
<proteinExistence type="predicted"/>
<dbReference type="Pfam" id="PF08448">
    <property type="entry name" value="PAS_4"/>
    <property type="match status" value="1"/>
</dbReference>
<evidence type="ECO:0000259" key="11">
    <source>
        <dbReference type="PROSITE" id="PS50113"/>
    </source>
</evidence>
<comment type="catalytic activity">
    <reaction evidence="1">
        <text>ATP + protein L-histidine = ADP + protein N-phospho-L-histidine.</text>
        <dbReference type="EC" id="2.7.13.3"/>
    </reaction>
</comment>
<sequence length="861" mass="96756">MSKTNLTEFKEKRVDLFNSLKIFNEPIIETFDSILETVAILVKCPIGFISIDNTRDQIITSSFGVNSKKLKVSDSLFLNTAKGFDPLIIEDIENDERFSMKAQRIDNENYRFYAGFPLIVKGKYVLGALSLYDKEPRKLTENEVRLASNLVKGISQYIEMSSELTISNKFSIMMEEIQSLNVGVRGNPFDHFQKFLEKGTAVLDLEYGIISHIQDGIYKVIEVTGPDEQITVGFEAEVENTYCAEVLSRKETVVFSNVDMHPKMCSHPVYVNMKLESYIGAPIIVKGKVFGTLNYSSRIIRKSGFSKEEVKFVEILSQLIAKKIETWQAVEEKQEAFEELQNSFNRFQTLAELLPVGVFLTSADGLAKYQNKRWLDYAGMNKEEALGEGWVQAIDSNQREEVAKKWAEAALNEEEFYLNIDFCNVETGEVTRTKTIATPLRNRGGSTAGHIGVNLDMTKQVEYERSLREATKDAQEASKAKSLFLANMSHEIRTPLNSIVGYADLLANSPLPAEYIQYASTLRSSSEVLLNLVNDILDISKIEASAISIDDRNFSLVELLEGVMDIFAWPAKEKGLELSYNIEDGVEEYFIGDSTRITQVLINLIGNAIKFTQEGSVRVVIKENSSDLPGNIHFSVTDSGIGIPDEVSESIFNAFDQGEKSTTHQHGGTGLGLAITKELVELMGGAIHVSSKVGIGSQFQITLNLKKGSIGPQQSSKHKKEDELPTKLEKTKKLKILLVDDAINNRNLINVYLKNENFDIVEAENGQEAFYLFKYEADFDLIFMDLQMPVLDGFEAIKKIRQLEEDKKRVRTPIIALTAFALKEDMDRCFEIGCDEYLTKPVKKNSVLEAIDKILNKNGKL</sequence>
<dbReference type="PROSITE" id="PS50113">
    <property type="entry name" value="PAC"/>
    <property type="match status" value="1"/>
</dbReference>
<protein>
    <recommendedName>
        <fullName evidence="2">histidine kinase</fullName>
        <ecNumber evidence="2">2.7.13.3</ecNumber>
    </recommendedName>
</protein>
<dbReference type="InterPro" id="IPR000014">
    <property type="entry name" value="PAS"/>
</dbReference>
<dbReference type="InterPro" id="IPR013656">
    <property type="entry name" value="PAS_4"/>
</dbReference>
<reference evidence="13" key="1">
    <citation type="journal article" date="2019" name="Int. J. Syst. Evol. Microbiol.">
        <title>Halobacteriovorax valvorus sp. nov., a novel prokaryotic predator isolated from coastal seawater of China.</title>
        <authorList>
            <person name="Chen M.-X."/>
        </authorList>
    </citation>
    <scope>NUCLEOTIDE SEQUENCE [LARGE SCALE GENOMIC DNA]</scope>
    <source>
        <strain evidence="13">BL9</strain>
    </source>
</reference>
<keyword evidence="4" id="KW-0808">Transferase</keyword>
<dbReference type="InterPro" id="IPR005467">
    <property type="entry name" value="His_kinase_dom"/>
</dbReference>
<dbReference type="SMART" id="SM00448">
    <property type="entry name" value="REC"/>
    <property type="match status" value="1"/>
</dbReference>
<evidence type="ECO:0000259" key="10">
    <source>
        <dbReference type="PROSITE" id="PS50112"/>
    </source>
</evidence>
<feature type="domain" description="PAS" evidence="10">
    <location>
        <begin position="343"/>
        <end position="414"/>
    </location>
</feature>
<dbReference type="PANTHER" id="PTHR45339">
    <property type="entry name" value="HYBRID SIGNAL TRANSDUCTION HISTIDINE KINASE J"/>
    <property type="match status" value="1"/>
</dbReference>
<dbReference type="Gene3D" id="3.30.450.20">
    <property type="entry name" value="PAS domain"/>
    <property type="match status" value="1"/>
</dbReference>
<accession>A0ABY0IER6</accession>
<dbReference type="NCBIfam" id="TIGR00229">
    <property type="entry name" value="sensory_box"/>
    <property type="match status" value="1"/>
</dbReference>
<dbReference type="RefSeq" id="WP_115360861.1">
    <property type="nucleotide sequence ID" value="NZ_QDKL01000002.1"/>
</dbReference>
<dbReference type="PROSITE" id="PS50112">
    <property type="entry name" value="PAS"/>
    <property type="match status" value="1"/>
</dbReference>
<evidence type="ECO:0000313" key="12">
    <source>
        <dbReference type="EMBL" id="RZF21456.1"/>
    </source>
</evidence>
<keyword evidence="6" id="KW-0902">Two-component regulatory system</keyword>
<feature type="modified residue" description="4-aspartylphosphate" evidence="7">
    <location>
        <position position="785"/>
    </location>
</feature>
<keyword evidence="3 7" id="KW-0597">Phosphoprotein</keyword>
<dbReference type="EC" id="2.7.13.3" evidence="2"/>
<dbReference type="Pfam" id="PF00072">
    <property type="entry name" value="Response_reg"/>
    <property type="match status" value="1"/>
</dbReference>
<dbReference type="Pfam" id="PF02518">
    <property type="entry name" value="HATPase_c"/>
    <property type="match status" value="1"/>
</dbReference>
<dbReference type="SMART" id="SM00387">
    <property type="entry name" value="HATPase_c"/>
    <property type="match status" value="1"/>
</dbReference>
<dbReference type="SUPFAM" id="SSF52172">
    <property type="entry name" value="CheY-like"/>
    <property type="match status" value="1"/>
</dbReference>
<dbReference type="InterPro" id="IPR000700">
    <property type="entry name" value="PAS-assoc_C"/>
</dbReference>
<dbReference type="CDD" id="cd00082">
    <property type="entry name" value="HisKA"/>
    <property type="match status" value="1"/>
</dbReference>
<dbReference type="SUPFAM" id="SSF55781">
    <property type="entry name" value="GAF domain-like"/>
    <property type="match status" value="2"/>
</dbReference>
<feature type="domain" description="PAC" evidence="11">
    <location>
        <begin position="412"/>
        <end position="469"/>
    </location>
</feature>
<dbReference type="InterPro" id="IPR036890">
    <property type="entry name" value="HATPase_C_sf"/>
</dbReference>
<dbReference type="PROSITE" id="PS50110">
    <property type="entry name" value="RESPONSE_REGULATORY"/>
    <property type="match status" value="1"/>
</dbReference>
<dbReference type="InterPro" id="IPR003018">
    <property type="entry name" value="GAF"/>
</dbReference>
<dbReference type="Pfam" id="PF13185">
    <property type="entry name" value="GAF_2"/>
    <property type="match status" value="1"/>
</dbReference>
<dbReference type="InterPro" id="IPR004358">
    <property type="entry name" value="Sig_transdc_His_kin-like_C"/>
</dbReference>
<dbReference type="PROSITE" id="PS50109">
    <property type="entry name" value="HIS_KIN"/>
    <property type="match status" value="1"/>
</dbReference>
<evidence type="ECO:0000259" key="9">
    <source>
        <dbReference type="PROSITE" id="PS50110"/>
    </source>
</evidence>
<dbReference type="CDD" id="cd00130">
    <property type="entry name" value="PAS"/>
    <property type="match status" value="1"/>
</dbReference>
<dbReference type="PRINTS" id="PR00344">
    <property type="entry name" value="BCTRLSENSOR"/>
</dbReference>
<keyword evidence="13" id="KW-1185">Reference proteome</keyword>
<organism evidence="12 13">
    <name type="scientific">Halobacteriovorax vibrionivorans</name>
    <dbReference type="NCBI Taxonomy" id="2152716"/>
    <lineage>
        <taxon>Bacteria</taxon>
        <taxon>Pseudomonadati</taxon>
        <taxon>Bdellovibrionota</taxon>
        <taxon>Bacteriovoracia</taxon>
        <taxon>Bacteriovoracales</taxon>
        <taxon>Halobacteriovoraceae</taxon>
        <taxon>Halobacteriovorax</taxon>
    </lineage>
</organism>
<dbReference type="SMART" id="SM00388">
    <property type="entry name" value="HisKA"/>
    <property type="match status" value="1"/>
</dbReference>
<dbReference type="InterPro" id="IPR036097">
    <property type="entry name" value="HisK_dim/P_sf"/>
</dbReference>
<dbReference type="CDD" id="cd16922">
    <property type="entry name" value="HATPase_EvgS-ArcB-TorS-like"/>
    <property type="match status" value="1"/>
</dbReference>
<dbReference type="SUPFAM" id="SSF55785">
    <property type="entry name" value="PYP-like sensor domain (PAS domain)"/>
    <property type="match status" value="1"/>
</dbReference>
<dbReference type="Pfam" id="PF01590">
    <property type="entry name" value="GAF"/>
    <property type="match status" value="1"/>
</dbReference>
<gene>
    <name evidence="12" type="ORF">DAY19_07150</name>
</gene>
<dbReference type="InterPro" id="IPR001789">
    <property type="entry name" value="Sig_transdc_resp-reg_receiver"/>
</dbReference>
<comment type="caution">
    <text evidence="12">The sequence shown here is derived from an EMBL/GenBank/DDBJ whole genome shotgun (WGS) entry which is preliminary data.</text>
</comment>
<evidence type="ECO:0000256" key="2">
    <source>
        <dbReference type="ARBA" id="ARBA00012438"/>
    </source>
</evidence>
<dbReference type="SMART" id="SM00091">
    <property type="entry name" value="PAS"/>
    <property type="match status" value="1"/>
</dbReference>
<evidence type="ECO:0000256" key="1">
    <source>
        <dbReference type="ARBA" id="ARBA00000085"/>
    </source>
</evidence>
<feature type="domain" description="Response regulatory" evidence="9">
    <location>
        <begin position="735"/>
        <end position="855"/>
    </location>
</feature>
<dbReference type="CDD" id="cd17546">
    <property type="entry name" value="REC_hyHK_CKI1_RcsC-like"/>
    <property type="match status" value="1"/>
</dbReference>
<name>A0ABY0IER6_9BACT</name>
<dbReference type="Gene3D" id="1.10.287.130">
    <property type="match status" value="1"/>
</dbReference>
<dbReference type="Proteomes" id="UP000443582">
    <property type="component" value="Unassembled WGS sequence"/>
</dbReference>
<evidence type="ECO:0000313" key="13">
    <source>
        <dbReference type="Proteomes" id="UP000443582"/>
    </source>
</evidence>
<dbReference type="InterPro" id="IPR011006">
    <property type="entry name" value="CheY-like_superfamily"/>
</dbReference>
<feature type="domain" description="Histidine kinase" evidence="8">
    <location>
        <begin position="487"/>
        <end position="707"/>
    </location>
</feature>
<evidence type="ECO:0000256" key="6">
    <source>
        <dbReference type="ARBA" id="ARBA00023012"/>
    </source>
</evidence>
<dbReference type="PANTHER" id="PTHR45339:SF1">
    <property type="entry name" value="HYBRID SIGNAL TRANSDUCTION HISTIDINE KINASE J"/>
    <property type="match status" value="1"/>
</dbReference>
<dbReference type="SUPFAM" id="SSF55874">
    <property type="entry name" value="ATPase domain of HSP90 chaperone/DNA topoisomerase II/histidine kinase"/>
    <property type="match status" value="1"/>
</dbReference>
<dbReference type="InterPro" id="IPR003661">
    <property type="entry name" value="HisK_dim/P_dom"/>
</dbReference>
<evidence type="ECO:0000256" key="4">
    <source>
        <dbReference type="ARBA" id="ARBA00022679"/>
    </source>
</evidence>
<dbReference type="InterPro" id="IPR003594">
    <property type="entry name" value="HATPase_dom"/>
</dbReference>
<evidence type="ECO:0000256" key="3">
    <source>
        <dbReference type="ARBA" id="ARBA00022553"/>
    </source>
</evidence>
<dbReference type="InterPro" id="IPR035965">
    <property type="entry name" value="PAS-like_dom_sf"/>
</dbReference>
<evidence type="ECO:0000256" key="5">
    <source>
        <dbReference type="ARBA" id="ARBA00022777"/>
    </source>
</evidence>
<dbReference type="SMART" id="SM00065">
    <property type="entry name" value="GAF"/>
    <property type="match status" value="2"/>
</dbReference>
<dbReference type="Gene3D" id="3.30.450.40">
    <property type="match status" value="2"/>
</dbReference>
<dbReference type="SUPFAM" id="SSF47384">
    <property type="entry name" value="Homodimeric domain of signal transducing histidine kinase"/>
    <property type="match status" value="1"/>
</dbReference>
<dbReference type="EMBL" id="QDKL01000002">
    <property type="protein sequence ID" value="RZF21456.1"/>
    <property type="molecule type" value="Genomic_DNA"/>
</dbReference>
<evidence type="ECO:0000256" key="7">
    <source>
        <dbReference type="PROSITE-ProRule" id="PRU00169"/>
    </source>
</evidence>